<dbReference type="SUPFAM" id="SSF49493">
    <property type="entry name" value="HSP40/DnaJ peptide-binding domain"/>
    <property type="match status" value="2"/>
</dbReference>
<dbReference type="PROSITE" id="PS00636">
    <property type="entry name" value="DNAJ_1"/>
    <property type="match status" value="1"/>
</dbReference>
<dbReference type="GO" id="GO:0006260">
    <property type="term" value="P:DNA replication"/>
    <property type="evidence" value="ECO:0007669"/>
    <property type="project" value="UniProtKB-KW"/>
</dbReference>
<dbReference type="HAMAP" id="MF_01152">
    <property type="entry name" value="DnaJ"/>
    <property type="match status" value="1"/>
</dbReference>
<evidence type="ECO:0000256" key="8">
    <source>
        <dbReference type="ARBA" id="ARBA00023186"/>
    </source>
</evidence>
<dbReference type="InterPro" id="IPR036869">
    <property type="entry name" value="J_dom_sf"/>
</dbReference>
<keyword evidence="8 12" id="KW-0143">Chaperone</keyword>
<comment type="domain">
    <text evidence="12">The J domain is necessary and sufficient to stimulate DnaK ATPase activity. Zinc center 1 plays an important role in the autonomous, DnaK-independent chaperone activity of DnaJ. Zinc center 2 is essential for interaction with DnaK and for DnaJ activity.</text>
</comment>
<dbReference type="PROSITE" id="PS50076">
    <property type="entry name" value="DNAJ_2"/>
    <property type="match status" value="1"/>
</dbReference>
<keyword evidence="5 12" id="KW-0863">Zinc-finger</keyword>
<feature type="binding site" evidence="12">
    <location>
        <position position="162"/>
    </location>
    <ligand>
        <name>Zn(2+)</name>
        <dbReference type="ChEBI" id="CHEBI:29105"/>
        <label>2</label>
    </ligand>
</feature>
<keyword evidence="1 12" id="KW-0963">Cytoplasm</keyword>
<dbReference type="FunFam" id="2.10.230.10:FF:000002">
    <property type="entry name" value="Molecular chaperone DnaJ"/>
    <property type="match status" value="1"/>
</dbReference>
<feature type="repeat" description="CXXCXGXG motif" evidence="12">
    <location>
        <begin position="145"/>
        <end position="152"/>
    </location>
</feature>
<dbReference type="KEGG" id="vab:WPS_22410"/>
<dbReference type="InterPro" id="IPR002939">
    <property type="entry name" value="DnaJ_C"/>
</dbReference>
<feature type="binding site" evidence="12">
    <location>
        <position position="191"/>
    </location>
    <ligand>
        <name>Zn(2+)</name>
        <dbReference type="ChEBI" id="CHEBI:29105"/>
        <label>2</label>
    </ligand>
</feature>
<dbReference type="Gene3D" id="2.60.260.20">
    <property type="entry name" value="Urease metallochaperone UreE, N-terminal domain"/>
    <property type="match status" value="2"/>
</dbReference>
<evidence type="ECO:0000256" key="9">
    <source>
        <dbReference type="ARBA" id="ARBA00053423"/>
    </source>
</evidence>
<feature type="binding site" evidence="12">
    <location>
        <position position="145"/>
    </location>
    <ligand>
        <name>Zn(2+)</name>
        <dbReference type="ChEBI" id="CHEBI:29105"/>
        <label>1</label>
    </ligand>
</feature>
<sequence length="373" mass="40450">MATDYYEVLGVARDADENTIKRAYRRLARTYHPDVAADKAAAENRFKEINEAYEVLSDAQKRANYDRFGHAGVNGGIGEGGFGPFGSEGFGDIFDMFFGAARGGAQQRRNGPARGSDLRYDVEITLEEAYAGTTREVTFRHLASCPTCKGNGAEPGTLIVPCDRCSGTGIQRQVRQTPLGQFVTQTTCTKCSGDGQIVQTPCTTCRGRGRIEQEKSLQVKIPAGVDDGSRIRITGSGEAGTRGGPDGDLYVYLSIARHPMFRRDGLDVLVDVPIAFPQAALGGEIRVPSLDGEVPLTLNPGTQSNSTYRLRGRGMPSVRGGAKGDELVTVHVVVPTKISKRERELLEEYARAGGDQVEEKSFFDRVKDAFRAD</sequence>
<dbReference type="GO" id="GO:0005524">
    <property type="term" value="F:ATP binding"/>
    <property type="evidence" value="ECO:0007669"/>
    <property type="project" value="InterPro"/>
</dbReference>
<dbReference type="Pfam" id="PF01556">
    <property type="entry name" value="DnaJ_C"/>
    <property type="match status" value="1"/>
</dbReference>
<evidence type="ECO:0000256" key="13">
    <source>
        <dbReference type="PROSITE-ProRule" id="PRU00546"/>
    </source>
</evidence>
<dbReference type="GO" id="GO:0008270">
    <property type="term" value="F:zinc ion binding"/>
    <property type="evidence" value="ECO:0007669"/>
    <property type="project" value="UniProtKB-UniRule"/>
</dbReference>
<dbReference type="NCBIfam" id="TIGR02349">
    <property type="entry name" value="DnaJ_bact"/>
    <property type="match status" value="1"/>
</dbReference>
<dbReference type="CDD" id="cd06257">
    <property type="entry name" value="DnaJ"/>
    <property type="match status" value="1"/>
</dbReference>
<feature type="binding site" evidence="12">
    <location>
        <position position="202"/>
    </location>
    <ligand>
        <name>Zn(2+)</name>
        <dbReference type="ChEBI" id="CHEBI:29105"/>
        <label>1</label>
    </ligand>
</feature>
<keyword evidence="17" id="KW-1185">Reference proteome</keyword>
<evidence type="ECO:0000313" key="16">
    <source>
        <dbReference type="EMBL" id="BDE06965.1"/>
    </source>
</evidence>
<dbReference type="FunFam" id="1.10.287.110:FF:000034">
    <property type="entry name" value="Chaperone protein DnaJ"/>
    <property type="match status" value="1"/>
</dbReference>
<dbReference type="NCBIfam" id="NF008035">
    <property type="entry name" value="PRK10767.1"/>
    <property type="match status" value="1"/>
</dbReference>
<evidence type="ECO:0000256" key="4">
    <source>
        <dbReference type="ARBA" id="ARBA00022737"/>
    </source>
</evidence>
<dbReference type="GO" id="GO:0031072">
    <property type="term" value="F:heat shock protein binding"/>
    <property type="evidence" value="ECO:0007669"/>
    <property type="project" value="InterPro"/>
</dbReference>
<dbReference type="SUPFAM" id="SSF57938">
    <property type="entry name" value="DnaJ/Hsp40 cysteine-rich domain"/>
    <property type="match status" value="1"/>
</dbReference>
<evidence type="ECO:0000256" key="10">
    <source>
        <dbReference type="ARBA" id="ARBA00061004"/>
    </source>
</evidence>
<dbReference type="PROSITE" id="PS51188">
    <property type="entry name" value="ZF_CR"/>
    <property type="match status" value="1"/>
</dbReference>
<protein>
    <recommendedName>
        <fullName evidence="11 12">Chaperone protein DnaJ</fullName>
    </recommendedName>
</protein>
<feature type="binding site" evidence="12">
    <location>
        <position position="205"/>
    </location>
    <ligand>
        <name>Zn(2+)</name>
        <dbReference type="ChEBI" id="CHEBI:29105"/>
        <label>1</label>
    </ligand>
</feature>
<evidence type="ECO:0000256" key="5">
    <source>
        <dbReference type="ARBA" id="ARBA00022771"/>
    </source>
</evidence>
<feature type="binding site" evidence="12">
    <location>
        <position position="188"/>
    </location>
    <ligand>
        <name>Zn(2+)</name>
        <dbReference type="ChEBI" id="CHEBI:29105"/>
        <label>2</label>
    </ligand>
</feature>
<reference evidence="16 17" key="1">
    <citation type="journal article" date="2022" name="ISME Commun">
        <title>Vulcanimicrobium alpinus gen. nov. sp. nov., the first cultivated representative of the candidate phylum 'Eremiobacterota', is a metabolically versatile aerobic anoxygenic phototroph.</title>
        <authorList>
            <person name="Yabe S."/>
            <person name="Muto K."/>
            <person name="Abe K."/>
            <person name="Yokota A."/>
            <person name="Staudigel H."/>
            <person name="Tebo B.M."/>
        </authorList>
    </citation>
    <scope>NUCLEOTIDE SEQUENCE [LARGE SCALE GENOMIC DNA]</scope>
    <source>
        <strain evidence="16 17">WC8-2</strain>
    </source>
</reference>
<keyword evidence="6 12" id="KW-0862">Zinc</keyword>
<dbReference type="InterPro" id="IPR008971">
    <property type="entry name" value="HSP40/DnaJ_pept-bd"/>
</dbReference>
<dbReference type="InterPro" id="IPR012724">
    <property type="entry name" value="DnaJ"/>
</dbReference>
<evidence type="ECO:0000259" key="14">
    <source>
        <dbReference type="PROSITE" id="PS50076"/>
    </source>
</evidence>
<comment type="subunit">
    <text evidence="12">Homodimer.</text>
</comment>
<evidence type="ECO:0000259" key="15">
    <source>
        <dbReference type="PROSITE" id="PS51188"/>
    </source>
</evidence>
<evidence type="ECO:0000256" key="6">
    <source>
        <dbReference type="ARBA" id="ARBA00022833"/>
    </source>
</evidence>
<keyword evidence="4 12" id="KW-0677">Repeat</keyword>
<evidence type="ECO:0000256" key="1">
    <source>
        <dbReference type="ARBA" id="ARBA00022490"/>
    </source>
</evidence>
<feature type="domain" description="J" evidence="14">
    <location>
        <begin position="4"/>
        <end position="69"/>
    </location>
</feature>
<evidence type="ECO:0000256" key="11">
    <source>
        <dbReference type="ARBA" id="ARBA00067609"/>
    </source>
</evidence>
<dbReference type="EMBL" id="AP025523">
    <property type="protein sequence ID" value="BDE06965.1"/>
    <property type="molecule type" value="Genomic_DNA"/>
</dbReference>
<dbReference type="SUPFAM" id="SSF46565">
    <property type="entry name" value="Chaperone J-domain"/>
    <property type="match status" value="1"/>
</dbReference>
<dbReference type="InterPro" id="IPR001305">
    <property type="entry name" value="HSP_DnaJ_Cys-rich_dom"/>
</dbReference>
<dbReference type="Pfam" id="PF00226">
    <property type="entry name" value="DnaJ"/>
    <property type="match status" value="1"/>
</dbReference>
<dbReference type="RefSeq" id="WP_317994588.1">
    <property type="nucleotide sequence ID" value="NZ_AP025523.1"/>
</dbReference>
<dbReference type="PANTHER" id="PTHR43096">
    <property type="entry name" value="DNAJ HOMOLOG 1, MITOCHONDRIAL-RELATED"/>
    <property type="match status" value="1"/>
</dbReference>
<dbReference type="PANTHER" id="PTHR43096:SF48">
    <property type="entry name" value="CHAPERONE PROTEIN DNAJ"/>
    <property type="match status" value="1"/>
</dbReference>
<comment type="similarity">
    <text evidence="10 12">Belongs to the DnaJ family.</text>
</comment>
<proteinExistence type="inferred from homology"/>
<dbReference type="InterPro" id="IPR036410">
    <property type="entry name" value="HSP_DnaJ_Cys-rich_dom_sf"/>
</dbReference>
<evidence type="ECO:0000256" key="3">
    <source>
        <dbReference type="ARBA" id="ARBA00022723"/>
    </source>
</evidence>
<evidence type="ECO:0000313" key="17">
    <source>
        <dbReference type="Proteomes" id="UP001317532"/>
    </source>
</evidence>
<evidence type="ECO:0000256" key="12">
    <source>
        <dbReference type="HAMAP-Rule" id="MF_01152"/>
    </source>
</evidence>
<dbReference type="SMART" id="SM00271">
    <property type="entry name" value="DnaJ"/>
    <property type="match status" value="1"/>
</dbReference>
<evidence type="ECO:0000256" key="2">
    <source>
        <dbReference type="ARBA" id="ARBA00022705"/>
    </source>
</evidence>
<dbReference type="Gene3D" id="2.10.230.10">
    <property type="entry name" value="Heat shock protein DnaJ, cysteine-rich domain"/>
    <property type="match status" value="1"/>
</dbReference>
<feature type="repeat" description="CXXCXGXG motif" evidence="12">
    <location>
        <begin position="162"/>
        <end position="169"/>
    </location>
</feature>
<feature type="zinc finger region" description="CR-type" evidence="13">
    <location>
        <begin position="132"/>
        <end position="214"/>
    </location>
</feature>
<comment type="function">
    <text evidence="9 12">Participates actively in the response to hyperosmotic and heat shock by preventing the aggregation of stress-denatured proteins and by disaggregating proteins, also in an autonomous, DnaK-independent fashion. Unfolded proteins bind initially to DnaJ; upon interaction with the DnaJ-bound protein, DnaK hydrolyzes its bound ATP, resulting in the formation of a stable complex. GrpE releases ADP from DnaK; ATP binding to DnaK triggers the release of the substrate protein, thus completing the reaction cycle. Several rounds of ATP-dependent interactions between DnaJ, DnaK and GrpE are required for fully efficient folding. Also involved, together with DnaK and GrpE, in the DNA replication of plasmids through activation of initiation proteins.</text>
</comment>
<dbReference type="Proteomes" id="UP001317532">
    <property type="component" value="Chromosome"/>
</dbReference>
<feature type="repeat" description="CXXCXGXG motif" evidence="12">
    <location>
        <begin position="188"/>
        <end position="195"/>
    </location>
</feature>
<dbReference type="FunFam" id="2.60.260.20:FF:000005">
    <property type="entry name" value="Chaperone protein dnaJ 1, mitochondrial"/>
    <property type="match status" value="1"/>
</dbReference>
<accession>A0AAN1XX11</accession>
<gene>
    <name evidence="12 16" type="primary">dnaJ</name>
    <name evidence="16" type="ORF">WPS_22410</name>
</gene>
<feature type="binding site" evidence="12">
    <location>
        <position position="148"/>
    </location>
    <ligand>
        <name>Zn(2+)</name>
        <dbReference type="ChEBI" id="CHEBI:29105"/>
        <label>1</label>
    </ligand>
</feature>
<dbReference type="Gene3D" id="1.10.287.110">
    <property type="entry name" value="DnaJ domain"/>
    <property type="match status" value="1"/>
</dbReference>
<comment type="cofactor">
    <cofactor evidence="12">
        <name>Zn(2+)</name>
        <dbReference type="ChEBI" id="CHEBI:29105"/>
    </cofactor>
    <text evidence="12">Binds 2 Zn(2+) ions per monomer.</text>
</comment>
<comment type="subcellular location">
    <subcellularLocation>
        <location evidence="12">Cytoplasm</location>
    </subcellularLocation>
</comment>
<feature type="domain" description="CR-type" evidence="15">
    <location>
        <begin position="132"/>
        <end position="214"/>
    </location>
</feature>
<dbReference type="InterPro" id="IPR018253">
    <property type="entry name" value="DnaJ_domain_CS"/>
</dbReference>
<dbReference type="GO" id="GO:0051082">
    <property type="term" value="F:unfolded protein binding"/>
    <property type="evidence" value="ECO:0007669"/>
    <property type="project" value="UniProtKB-UniRule"/>
</dbReference>
<dbReference type="AlphaFoldDB" id="A0AAN1XX11"/>
<dbReference type="InterPro" id="IPR001623">
    <property type="entry name" value="DnaJ_domain"/>
</dbReference>
<dbReference type="PRINTS" id="PR00625">
    <property type="entry name" value="JDOMAIN"/>
</dbReference>
<dbReference type="GO" id="GO:0005737">
    <property type="term" value="C:cytoplasm"/>
    <property type="evidence" value="ECO:0007669"/>
    <property type="project" value="UniProtKB-SubCell"/>
</dbReference>
<evidence type="ECO:0000256" key="7">
    <source>
        <dbReference type="ARBA" id="ARBA00023016"/>
    </source>
</evidence>
<feature type="repeat" description="CXXCXGXG motif" evidence="12">
    <location>
        <begin position="202"/>
        <end position="209"/>
    </location>
</feature>
<feature type="binding site" evidence="12">
    <location>
        <position position="165"/>
    </location>
    <ligand>
        <name>Zn(2+)</name>
        <dbReference type="ChEBI" id="CHEBI:29105"/>
        <label>2</label>
    </ligand>
</feature>
<organism evidence="16 17">
    <name type="scientific">Vulcanimicrobium alpinum</name>
    <dbReference type="NCBI Taxonomy" id="3016050"/>
    <lineage>
        <taxon>Bacteria</taxon>
        <taxon>Bacillati</taxon>
        <taxon>Vulcanimicrobiota</taxon>
        <taxon>Vulcanimicrobiia</taxon>
        <taxon>Vulcanimicrobiales</taxon>
        <taxon>Vulcanimicrobiaceae</taxon>
        <taxon>Vulcanimicrobium</taxon>
    </lineage>
</organism>
<dbReference type="GO" id="GO:0042026">
    <property type="term" value="P:protein refolding"/>
    <property type="evidence" value="ECO:0007669"/>
    <property type="project" value="TreeGrafter"/>
</dbReference>
<keyword evidence="2 12" id="KW-0235">DNA replication</keyword>
<dbReference type="GO" id="GO:0009408">
    <property type="term" value="P:response to heat"/>
    <property type="evidence" value="ECO:0007669"/>
    <property type="project" value="InterPro"/>
</dbReference>
<keyword evidence="3 12" id="KW-0479">Metal-binding</keyword>
<name>A0AAN1XX11_UNVUL</name>
<dbReference type="Pfam" id="PF00684">
    <property type="entry name" value="DnaJ_CXXCXGXG"/>
    <property type="match status" value="1"/>
</dbReference>
<keyword evidence="7 12" id="KW-0346">Stress response</keyword>
<dbReference type="CDD" id="cd10747">
    <property type="entry name" value="DnaJ_C"/>
    <property type="match status" value="1"/>
</dbReference>